<proteinExistence type="inferred from homology"/>
<dbReference type="EMBL" id="CANTFL010001471">
    <property type="protein sequence ID" value="CAI5742503.1"/>
    <property type="molecule type" value="Genomic_DNA"/>
</dbReference>
<keyword evidence="2" id="KW-0999">Mitochondrion inner membrane</keyword>
<keyword evidence="2" id="KW-0496">Mitochondrion</keyword>
<dbReference type="Proteomes" id="UP001162031">
    <property type="component" value="Unassembled WGS sequence"/>
</dbReference>
<comment type="subcellular location">
    <subcellularLocation>
        <location evidence="2">Mitochondrion inner membrane</location>
        <topology evidence="2">Peripheral membrane protein</topology>
        <orientation evidence="2">Matrix side</orientation>
    </subcellularLocation>
</comment>
<keyword evidence="2" id="KW-0813">Transport</keyword>
<evidence type="ECO:0000313" key="4">
    <source>
        <dbReference type="EMBL" id="CAI5742503.1"/>
    </source>
</evidence>
<dbReference type="Pfam" id="PF05071">
    <property type="entry name" value="NDUFA12"/>
    <property type="match status" value="1"/>
</dbReference>
<evidence type="ECO:0000256" key="2">
    <source>
        <dbReference type="RuleBase" id="RU363103"/>
    </source>
</evidence>
<keyword evidence="2" id="KW-0472">Membrane</keyword>
<feature type="region of interest" description="Disordered" evidence="3">
    <location>
        <begin position="209"/>
        <end position="231"/>
    </location>
</feature>
<reference evidence="4" key="1">
    <citation type="submission" date="2022-12" db="EMBL/GenBank/DDBJ databases">
        <authorList>
            <person name="Webb A."/>
        </authorList>
    </citation>
    <scope>NUCLEOTIDE SEQUENCE</scope>
    <source>
        <strain evidence="4">Hp1</strain>
    </source>
</reference>
<keyword evidence="2" id="KW-0249">Electron transport</keyword>
<dbReference type="PANTHER" id="PTHR12910:SF2">
    <property type="entry name" value="NADH DEHYDROGENASE [UBIQUINONE] 1 ALPHA SUBCOMPLEX SUBUNIT 12"/>
    <property type="match status" value="1"/>
</dbReference>
<dbReference type="PANTHER" id="PTHR12910">
    <property type="entry name" value="NADH-UBIQUINONE OXIDOREDUCTASE SUBUNIT B17.2"/>
    <property type="match status" value="1"/>
</dbReference>
<gene>
    <name evidence="4" type="ORF">HBR001_LOCUS9016</name>
</gene>
<name>A0AAV0V2J0_HYABA</name>
<dbReference type="InterPro" id="IPR007763">
    <property type="entry name" value="NDUFA12"/>
</dbReference>
<comment type="function">
    <text evidence="2">Accessory subunit of the mitochondrial membrane respiratory chain NADH dehydrogenase (Complex I), that is believed not to be involved in catalysis. Complex I functions in the transfer of electrons from NADH to the respiratory chain. The immediate electron acceptor for the enzyme is believed to be ubiquinone.</text>
</comment>
<keyword evidence="5" id="KW-1185">Reference proteome</keyword>
<accession>A0AAV0V2J0</accession>
<dbReference type="GO" id="GO:0045271">
    <property type="term" value="C:respiratory chain complex I"/>
    <property type="evidence" value="ECO:0007669"/>
    <property type="project" value="InterPro"/>
</dbReference>
<dbReference type="AlphaFoldDB" id="A0AAV0V2J0"/>
<sequence length="231" mass="26486">MVLTYGRPAAALVSGRVLQQQLKHRQQLSLPASQTTRALFTVVEKYLEASKRFGLKQTLWKLYNPGDVKFGRCVGQDENGFKYYEDPTELYGQDRWTEYQVDSWDEVEGTLIPPPWHLWMHHLTDAVPGEAGQDAQTWAKRPVVAHSDAPFTNHVGESGPYSPNKTLYRSRGYNVGSVAIPPGEPDQYYLQPGHLRRKRKHEQHFFAEVDYNNPEMSDESRQQSLRPADVN</sequence>
<protein>
    <recommendedName>
        <fullName evidence="2">NADH dehydrogenase [ubiquinone] 1 alpha subcomplex subunit 12</fullName>
    </recommendedName>
</protein>
<evidence type="ECO:0000256" key="1">
    <source>
        <dbReference type="ARBA" id="ARBA00007355"/>
    </source>
</evidence>
<dbReference type="GO" id="GO:0005743">
    <property type="term" value="C:mitochondrial inner membrane"/>
    <property type="evidence" value="ECO:0007669"/>
    <property type="project" value="UniProtKB-SubCell"/>
</dbReference>
<dbReference type="GO" id="GO:0006979">
    <property type="term" value="P:response to oxidative stress"/>
    <property type="evidence" value="ECO:0007669"/>
    <property type="project" value="TreeGrafter"/>
</dbReference>
<keyword evidence="2" id="KW-0679">Respiratory chain</keyword>
<organism evidence="4 5">
    <name type="scientific">Hyaloperonospora brassicae</name>
    <name type="common">Brassica downy mildew</name>
    <name type="synonym">Peronospora brassicae</name>
    <dbReference type="NCBI Taxonomy" id="162125"/>
    <lineage>
        <taxon>Eukaryota</taxon>
        <taxon>Sar</taxon>
        <taxon>Stramenopiles</taxon>
        <taxon>Oomycota</taxon>
        <taxon>Peronosporomycetes</taxon>
        <taxon>Peronosporales</taxon>
        <taxon>Peronosporaceae</taxon>
        <taxon>Hyaloperonospora</taxon>
    </lineage>
</organism>
<comment type="caution">
    <text evidence="4">The sequence shown here is derived from an EMBL/GenBank/DDBJ whole genome shotgun (WGS) entry which is preliminary data.</text>
</comment>
<evidence type="ECO:0000313" key="5">
    <source>
        <dbReference type="Proteomes" id="UP001162031"/>
    </source>
</evidence>
<evidence type="ECO:0000256" key="3">
    <source>
        <dbReference type="SAM" id="MobiDB-lite"/>
    </source>
</evidence>
<comment type="similarity">
    <text evidence="1 2">Belongs to the complex I NDUFA12 subunit family.</text>
</comment>